<protein>
    <submittedName>
        <fullName evidence="1">Uncharacterized protein</fullName>
    </submittedName>
</protein>
<dbReference type="AlphaFoldDB" id="A0AAD7PQ55"/>
<proteinExistence type="predicted"/>
<reference evidence="1" key="1">
    <citation type="journal article" date="2023" name="Science">
        <title>Elucidation of the pathway for biosynthesis of saponin adjuvants from the soapbark tree.</title>
        <authorList>
            <person name="Reed J."/>
            <person name="Orme A."/>
            <person name="El-Demerdash A."/>
            <person name="Owen C."/>
            <person name="Martin L.B.B."/>
            <person name="Misra R.C."/>
            <person name="Kikuchi S."/>
            <person name="Rejzek M."/>
            <person name="Martin A.C."/>
            <person name="Harkess A."/>
            <person name="Leebens-Mack J."/>
            <person name="Louveau T."/>
            <person name="Stephenson M.J."/>
            <person name="Osbourn A."/>
        </authorList>
    </citation>
    <scope>NUCLEOTIDE SEQUENCE</scope>
    <source>
        <strain evidence="1">S10</strain>
    </source>
</reference>
<dbReference type="KEGG" id="qsa:O6P43_017956"/>
<dbReference type="EMBL" id="JARAOO010000007">
    <property type="protein sequence ID" value="KAJ7962775.1"/>
    <property type="molecule type" value="Genomic_DNA"/>
</dbReference>
<accession>A0AAD7PQ55</accession>
<dbReference type="Proteomes" id="UP001163823">
    <property type="component" value="Chromosome 7"/>
</dbReference>
<sequence length="80" mass="9022">MTKPTIFSCTLEHPSIAFCMLISKLVSGKIKTASKQGRGRLRSTCTTKLVFCYIKLDRLKKVVMRNKKSKKADVWLLASS</sequence>
<comment type="caution">
    <text evidence="1">The sequence shown here is derived from an EMBL/GenBank/DDBJ whole genome shotgun (WGS) entry which is preliminary data.</text>
</comment>
<gene>
    <name evidence="1" type="ORF">O6P43_017956</name>
</gene>
<keyword evidence="2" id="KW-1185">Reference proteome</keyword>
<evidence type="ECO:0000313" key="1">
    <source>
        <dbReference type="EMBL" id="KAJ7962775.1"/>
    </source>
</evidence>
<evidence type="ECO:0000313" key="2">
    <source>
        <dbReference type="Proteomes" id="UP001163823"/>
    </source>
</evidence>
<name>A0AAD7PQ55_QUISA</name>
<organism evidence="1 2">
    <name type="scientific">Quillaja saponaria</name>
    <name type="common">Soap bark tree</name>
    <dbReference type="NCBI Taxonomy" id="32244"/>
    <lineage>
        <taxon>Eukaryota</taxon>
        <taxon>Viridiplantae</taxon>
        <taxon>Streptophyta</taxon>
        <taxon>Embryophyta</taxon>
        <taxon>Tracheophyta</taxon>
        <taxon>Spermatophyta</taxon>
        <taxon>Magnoliopsida</taxon>
        <taxon>eudicotyledons</taxon>
        <taxon>Gunneridae</taxon>
        <taxon>Pentapetalae</taxon>
        <taxon>rosids</taxon>
        <taxon>fabids</taxon>
        <taxon>Fabales</taxon>
        <taxon>Quillajaceae</taxon>
        <taxon>Quillaja</taxon>
    </lineage>
</organism>